<dbReference type="RefSeq" id="WP_117395816.1">
    <property type="nucleotide sequence ID" value="NZ_CP021330.1"/>
</dbReference>
<reference evidence="1 2" key="1">
    <citation type="submission" date="2017-05" db="EMBL/GenBank/DDBJ databases">
        <title>Genome Analysis of Maritalea myrionectae HL2708#5.</title>
        <authorList>
            <consortium name="Cotde Inc.-PKNU"/>
            <person name="Jang D."/>
            <person name="Oh H.-M."/>
        </authorList>
    </citation>
    <scope>NUCLEOTIDE SEQUENCE [LARGE SCALE GENOMIC DNA]</scope>
    <source>
        <strain evidence="1 2">HL2708#5</strain>
    </source>
</reference>
<dbReference type="SUPFAM" id="SSF56059">
    <property type="entry name" value="Glutathione synthetase ATP-binding domain-like"/>
    <property type="match status" value="1"/>
</dbReference>
<protein>
    <recommendedName>
        <fullName evidence="3">Circularly permuted ATPgrasp domain-containing protein</fullName>
    </recommendedName>
</protein>
<dbReference type="KEGG" id="mmyr:MXMO3_02092"/>
<accession>A0A2R4MF67</accession>
<gene>
    <name evidence="1" type="ORF">MXMO3_02092</name>
</gene>
<evidence type="ECO:0000313" key="1">
    <source>
        <dbReference type="EMBL" id="AVX04613.1"/>
    </source>
</evidence>
<organism evidence="1 2">
    <name type="scientific">Maritalea myrionectae</name>
    <dbReference type="NCBI Taxonomy" id="454601"/>
    <lineage>
        <taxon>Bacteria</taxon>
        <taxon>Pseudomonadati</taxon>
        <taxon>Pseudomonadota</taxon>
        <taxon>Alphaproteobacteria</taxon>
        <taxon>Hyphomicrobiales</taxon>
        <taxon>Devosiaceae</taxon>
        <taxon>Maritalea</taxon>
    </lineage>
</organism>
<keyword evidence="2" id="KW-1185">Reference proteome</keyword>
<evidence type="ECO:0008006" key="3">
    <source>
        <dbReference type="Google" id="ProtNLM"/>
    </source>
</evidence>
<dbReference type="Proteomes" id="UP000258927">
    <property type="component" value="Chromosome"/>
</dbReference>
<name>A0A2R4MF67_9HYPH</name>
<sequence>MTDNSNCNQRQTANWLNQHCPCQSLAPAKLPEFAQNFFAPTPLFLSRAQFERAEHAISVVQAQIDKPAFQAKILEKAPKIAKHPVTNAGMFMSYDFHLAEDQLNLIEINTNAGGAMLVDKLQQAQDICCWEETPLHWPGFDGFVQNMFETEWTLSGQNRPLTTIAIIDETPKEQFLYEEFQLTANLLADAGYKVLIADPADLHWDGQSLLVDGQRIDLVYNRSTDFYLETPTHQALKQAYMADQIVLSPNPKHHALYASKANLAYLADTNFLEGLNCSADEQSLLIDLIQAQFVTAANADELWAKRKQYFFKPLDGHAGKAVFRGDKVTKKSWAHIVSTPYIAQRNFKPALRLTKNESDLTPLKSDLRFYTYRGETFAAAARLYAGQTTNFRTNGGGFAPIYITES</sequence>
<dbReference type="STRING" id="1122213.GCA_000423365_02390"/>
<dbReference type="EMBL" id="CP021330">
    <property type="protein sequence ID" value="AVX04613.1"/>
    <property type="molecule type" value="Genomic_DNA"/>
</dbReference>
<dbReference type="AlphaFoldDB" id="A0A2R4MF67"/>
<evidence type="ECO:0000313" key="2">
    <source>
        <dbReference type="Proteomes" id="UP000258927"/>
    </source>
</evidence>
<proteinExistence type="predicted"/>